<dbReference type="HOGENOM" id="CLU_2529992_0_0_1"/>
<sequence length="84" mass="8614">MILCNKTAEEASSVRQLLLGAGTPSSASCASSPGSTSSADRGYGLPFCMDDDQLTDTCDTSLPEVSGFLSPSVFAAMSLRASSR</sequence>
<keyword evidence="3" id="KW-1185">Reference proteome</keyword>
<accession>B7QJQ4</accession>
<dbReference type="EnsemblMetazoa" id="ISCW013866-RA">
    <property type="protein sequence ID" value="ISCW013866-PA"/>
    <property type="gene ID" value="ISCW013866"/>
</dbReference>
<gene>
    <name evidence="1" type="ORF">IscW_ISCW013866</name>
</gene>
<evidence type="ECO:0000313" key="1">
    <source>
        <dbReference type="EMBL" id="EEC19076.1"/>
    </source>
</evidence>
<evidence type="ECO:0000313" key="3">
    <source>
        <dbReference type="Proteomes" id="UP000001555"/>
    </source>
</evidence>
<evidence type="ECO:0000313" key="2">
    <source>
        <dbReference type="EnsemblMetazoa" id="ISCW013866-PA"/>
    </source>
</evidence>
<organism>
    <name type="scientific">Ixodes scapularis</name>
    <name type="common">Black-legged tick</name>
    <name type="synonym">Deer tick</name>
    <dbReference type="NCBI Taxonomy" id="6945"/>
    <lineage>
        <taxon>Eukaryota</taxon>
        <taxon>Metazoa</taxon>
        <taxon>Ecdysozoa</taxon>
        <taxon>Arthropoda</taxon>
        <taxon>Chelicerata</taxon>
        <taxon>Arachnida</taxon>
        <taxon>Acari</taxon>
        <taxon>Parasitiformes</taxon>
        <taxon>Ixodida</taxon>
        <taxon>Ixodoidea</taxon>
        <taxon>Ixodidae</taxon>
        <taxon>Ixodinae</taxon>
        <taxon>Ixodes</taxon>
    </lineage>
</organism>
<reference evidence="1 3" key="1">
    <citation type="submission" date="2008-03" db="EMBL/GenBank/DDBJ databases">
        <title>Annotation of Ixodes scapularis.</title>
        <authorList>
            <consortium name="Ixodes scapularis Genome Project Consortium"/>
            <person name="Caler E."/>
            <person name="Hannick L.I."/>
            <person name="Bidwell S."/>
            <person name="Joardar V."/>
            <person name="Thiagarajan M."/>
            <person name="Amedeo P."/>
            <person name="Galinsky K.J."/>
            <person name="Schobel S."/>
            <person name="Inman J."/>
            <person name="Hostetler J."/>
            <person name="Miller J."/>
            <person name="Hammond M."/>
            <person name="Megy K."/>
            <person name="Lawson D."/>
            <person name="Kodira C."/>
            <person name="Sutton G."/>
            <person name="Meyer J."/>
            <person name="Hill C.A."/>
            <person name="Birren B."/>
            <person name="Nene V."/>
            <person name="Collins F."/>
            <person name="Alarcon-Chaidez F."/>
            <person name="Wikel S."/>
            <person name="Strausberg R."/>
        </authorList>
    </citation>
    <scope>NUCLEOTIDE SEQUENCE [LARGE SCALE GENOMIC DNA]</scope>
    <source>
        <strain evidence="3">Wikel</strain>
        <strain evidence="1">Wikel colony</strain>
    </source>
</reference>
<dbReference type="Proteomes" id="UP000001555">
    <property type="component" value="Unassembled WGS sequence"/>
</dbReference>
<dbReference type="PROSITE" id="PS51257">
    <property type="entry name" value="PROKAR_LIPOPROTEIN"/>
    <property type="match status" value="1"/>
</dbReference>
<dbReference type="AlphaFoldDB" id="B7QJQ4"/>
<dbReference type="VEuPathDB" id="VectorBase:ISCW013866"/>
<proteinExistence type="predicted"/>
<dbReference type="EMBL" id="DS953544">
    <property type="protein sequence ID" value="EEC19076.1"/>
    <property type="molecule type" value="Genomic_DNA"/>
</dbReference>
<dbReference type="EMBL" id="ABJB010099872">
    <property type="status" value="NOT_ANNOTATED_CDS"/>
    <property type="molecule type" value="Genomic_DNA"/>
</dbReference>
<protein>
    <submittedName>
        <fullName evidence="1 2">Uncharacterized protein</fullName>
    </submittedName>
</protein>
<reference evidence="2" key="2">
    <citation type="submission" date="2020-05" db="UniProtKB">
        <authorList>
            <consortium name="EnsemblMetazoa"/>
        </authorList>
    </citation>
    <scope>IDENTIFICATION</scope>
    <source>
        <strain evidence="2">wikel</strain>
    </source>
</reference>
<dbReference type="InParanoid" id="B7QJQ4"/>
<name>B7QJQ4_IXOSC</name>
<dbReference type="PaxDb" id="6945-B7QJQ4"/>